<accession>A0A8T2JJU1</accession>
<dbReference type="GO" id="GO:0015939">
    <property type="term" value="P:pantothenate metabolic process"/>
    <property type="evidence" value="ECO:0007669"/>
    <property type="project" value="TreeGrafter"/>
</dbReference>
<evidence type="ECO:0000259" key="7">
    <source>
        <dbReference type="PROSITE" id="PS50263"/>
    </source>
</evidence>
<dbReference type="AlphaFoldDB" id="A0A8T2JJU1"/>
<keyword evidence="3" id="KW-0378">Hydrolase</keyword>
<keyword evidence="9" id="KW-1185">Reference proteome</keyword>
<dbReference type="PANTHER" id="PTHR10609:SF27">
    <property type="entry name" value="CN HYDROLASE DOMAIN-CONTAINING PROTEIN-RELATED"/>
    <property type="match status" value="1"/>
</dbReference>
<evidence type="ECO:0000256" key="3">
    <source>
        <dbReference type="ARBA" id="ARBA00022801"/>
    </source>
</evidence>
<dbReference type="InterPro" id="IPR043957">
    <property type="entry name" value="Vanin_C"/>
</dbReference>
<dbReference type="Gene3D" id="3.60.110.10">
    <property type="entry name" value="Carbon-nitrogen hydrolase"/>
    <property type="match status" value="1"/>
</dbReference>
<feature type="active site" description="Nucleophile" evidence="5">
    <location>
        <position position="206"/>
    </location>
</feature>
<dbReference type="Pfam" id="PF00795">
    <property type="entry name" value="CN_hydrolase"/>
    <property type="match status" value="1"/>
</dbReference>
<gene>
    <name evidence="8" type="ORF">GDO86_009656</name>
</gene>
<dbReference type="Proteomes" id="UP000812440">
    <property type="component" value="Chromosome 5"/>
</dbReference>
<evidence type="ECO:0000256" key="6">
    <source>
        <dbReference type="SAM" id="SignalP"/>
    </source>
</evidence>
<protein>
    <recommendedName>
        <fullName evidence="7">CN hydrolase domain-containing protein</fullName>
    </recommendedName>
</protein>
<feature type="domain" description="CN hydrolase" evidence="7">
    <location>
        <begin position="27"/>
        <end position="301"/>
    </location>
</feature>
<dbReference type="InterPro" id="IPR040154">
    <property type="entry name" value="Biotinidase/VNN"/>
</dbReference>
<sequence length="482" mass="54394">MISLYCLFLSFLYSNAKIQDTFIAAVYEHAVILPDNIFVTKEEALALMNRNLDVLENATIIAAKQNASIIVTPEDGIYGWIFSRETIFPYLEDIPDPDVNWIPCSEPERFGPAPVQTRLSCMAKNNAIYVVANIGDKKPCNNSDPGCPDNGHYHYNTAVVYDSNGTLVARYHKFNLFRGEDHFDRTHEPEMVSFETPFGKFGIFICFDILFFKPAASLVVDHKVDSILYPTAWMNVLPHLTAIEFHSAWAMGMGVNLLSANTHNTSKRMTGSGIFSPENLGPYYYNKDTEEGHLVLSELSVHPRNSPTLVHPQWSLYASSIDNYPPGTNVFQGSLFSDNYNFTELREPQGNYTVCQNNLCCHLSYSFKERAKDELYVLGVFDGLHTDEGEYYLQICTMLKCHNNEPKSCGEPVETASTKFEAFSLCGNFSTSFVFPEVLLSDSKLAPGMFQVLRDGRLNSQPNISMEPLLTVTLFGRWYEKD</sequence>
<keyword evidence="4" id="KW-0325">Glycoprotein</keyword>
<dbReference type="Pfam" id="PF19018">
    <property type="entry name" value="Vanin_C"/>
    <property type="match status" value="1"/>
</dbReference>
<feature type="chain" id="PRO_5035844646" description="CN hydrolase domain-containing protein" evidence="6">
    <location>
        <begin position="19"/>
        <end position="482"/>
    </location>
</feature>
<organism evidence="8 9">
    <name type="scientific">Hymenochirus boettgeri</name>
    <name type="common">Congo dwarf clawed frog</name>
    <dbReference type="NCBI Taxonomy" id="247094"/>
    <lineage>
        <taxon>Eukaryota</taxon>
        <taxon>Metazoa</taxon>
        <taxon>Chordata</taxon>
        <taxon>Craniata</taxon>
        <taxon>Vertebrata</taxon>
        <taxon>Euteleostomi</taxon>
        <taxon>Amphibia</taxon>
        <taxon>Batrachia</taxon>
        <taxon>Anura</taxon>
        <taxon>Pipoidea</taxon>
        <taxon>Pipidae</taxon>
        <taxon>Pipinae</taxon>
        <taxon>Hymenochirus</taxon>
    </lineage>
</organism>
<feature type="signal peptide" evidence="6">
    <location>
        <begin position="1"/>
        <end position="18"/>
    </location>
</feature>
<name>A0A8T2JJU1_9PIPI</name>
<dbReference type="InterPro" id="IPR003010">
    <property type="entry name" value="C-N_Hydrolase"/>
</dbReference>
<comment type="similarity">
    <text evidence="1">Belongs to the carbon-nitrogen hydrolase superfamily. BTD/VNN family.</text>
</comment>
<dbReference type="CDD" id="cd07567">
    <property type="entry name" value="biotinidase_like"/>
    <property type="match status" value="1"/>
</dbReference>
<dbReference type="EMBL" id="JAACNH010000004">
    <property type="protein sequence ID" value="KAG8444572.1"/>
    <property type="molecule type" value="Genomic_DNA"/>
</dbReference>
<feature type="active site" description="Proton donor" evidence="5">
    <location>
        <position position="173"/>
    </location>
</feature>
<dbReference type="PROSITE" id="PS50263">
    <property type="entry name" value="CN_HYDROLASE"/>
    <property type="match status" value="1"/>
</dbReference>
<evidence type="ECO:0000313" key="9">
    <source>
        <dbReference type="Proteomes" id="UP000812440"/>
    </source>
</evidence>
<evidence type="ECO:0000256" key="2">
    <source>
        <dbReference type="ARBA" id="ARBA00022729"/>
    </source>
</evidence>
<evidence type="ECO:0000313" key="8">
    <source>
        <dbReference type="EMBL" id="KAG8444572.1"/>
    </source>
</evidence>
<reference evidence="8" key="1">
    <citation type="thesis" date="2020" institute="ProQuest LLC" country="789 East Eisenhower Parkway, Ann Arbor, MI, USA">
        <title>Comparative Genomics and Chromosome Evolution.</title>
        <authorList>
            <person name="Mudd A.B."/>
        </authorList>
    </citation>
    <scope>NUCLEOTIDE SEQUENCE</scope>
    <source>
        <strain evidence="8">Female2</strain>
        <tissue evidence="8">Blood</tissue>
    </source>
</reference>
<dbReference type="PIRSF" id="PIRSF011861">
    <property type="entry name" value="Biotinidase"/>
    <property type="match status" value="1"/>
</dbReference>
<keyword evidence="2 6" id="KW-0732">Signal</keyword>
<feature type="active site" description="Proton acceptor" evidence="5">
    <location>
        <position position="74"/>
    </location>
</feature>
<dbReference type="FunFam" id="3.60.110.10:FF:000001">
    <property type="entry name" value="biotinidase isoform X1"/>
    <property type="match status" value="1"/>
</dbReference>
<dbReference type="InterPro" id="IPR036526">
    <property type="entry name" value="C-N_Hydrolase_sf"/>
</dbReference>
<evidence type="ECO:0000256" key="1">
    <source>
        <dbReference type="ARBA" id="ARBA00008225"/>
    </source>
</evidence>
<feature type="non-terminal residue" evidence="8">
    <location>
        <position position="1"/>
    </location>
</feature>
<dbReference type="InterPro" id="IPR012101">
    <property type="entry name" value="Biotinidase-like_euk"/>
</dbReference>
<dbReference type="OrthoDB" id="10250282at2759"/>
<dbReference type="SUPFAM" id="SSF56317">
    <property type="entry name" value="Carbon-nitrogen hydrolase"/>
    <property type="match status" value="1"/>
</dbReference>
<proteinExistence type="inferred from homology"/>
<comment type="caution">
    <text evidence="8">The sequence shown here is derived from an EMBL/GenBank/DDBJ whole genome shotgun (WGS) entry which is preliminary data.</text>
</comment>
<evidence type="ECO:0000256" key="5">
    <source>
        <dbReference type="PIRSR" id="PIRSR011861-1"/>
    </source>
</evidence>
<evidence type="ECO:0000256" key="4">
    <source>
        <dbReference type="ARBA" id="ARBA00023180"/>
    </source>
</evidence>
<dbReference type="PANTHER" id="PTHR10609">
    <property type="entry name" value="BIOTINIDASE-RELATED"/>
    <property type="match status" value="1"/>
</dbReference>
<dbReference type="GO" id="GO:0017159">
    <property type="term" value="F:pantetheine hydrolase activity"/>
    <property type="evidence" value="ECO:0007669"/>
    <property type="project" value="TreeGrafter"/>
</dbReference>